<reference evidence="5 6" key="2">
    <citation type="journal article" date="2015" name="Genome Announc.">
        <title>Complete Genome Sequence of Coriobacteriaceae Strain 68-1-3, a Novel Mucus-Degrading Isolate from the Swine Intestinal Tract.</title>
        <authorList>
            <person name="Looft T."/>
            <person name="Bayles D.O."/>
            <person name="Alt D.P."/>
            <person name="Stanton T.B."/>
        </authorList>
    </citation>
    <scope>NUCLEOTIDE SEQUENCE [LARGE SCALE GENOMIC DNA]</scope>
    <source>
        <strain evidence="5 6">68-1-3</strain>
    </source>
</reference>
<evidence type="ECO:0000256" key="4">
    <source>
        <dbReference type="SAM" id="Phobius"/>
    </source>
</evidence>
<dbReference type="InterPro" id="IPR011990">
    <property type="entry name" value="TPR-like_helical_dom_sf"/>
</dbReference>
<dbReference type="EMBL" id="CP009302">
    <property type="protein sequence ID" value="AJC11626.1"/>
    <property type="molecule type" value="Genomic_DNA"/>
</dbReference>
<accession>A0A0A8B2D2</accession>
<gene>
    <name evidence="5" type="ORF">JI75_01920</name>
</gene>
<organism evidence="5 6">
    <name type="scientific">Berryella intestinalis</name>
    <dbReference type="NCBI Taxonomy" id="1531429"/>
    <lineage>
        <taxon>Bacteria</taxon>
        <taxon>Bacillati</taxon>
        <taxon>Actinomycetota</taxon>
        <taxon>Coriobacteriia</taxon>
        <taxon>Eggerthellales</taxon>
        <taxon>Eggerthellaceae</taxon>
        <taxon>Berryella</taxon>
    </lineage>
</organism>
<dbReference type="Pfam" id="PF13181">
    <property type="entry name" value="TPR_8"/>
    <property type="match status" value="1"/>
</dbReference>
<dbReference type="RefSeq" id="WP_039688309.1">
    <property type="nucleotide sequence ID" value="NZ_CP009302.1"/>
</dbReference>
<reference evidence="6" key="1">
    <citation type="submission" date="2014-08" db="EMBL/GenBank/DDBJ databases">
        <title>Coriobacteriaceae sp. complete genome.</title>
        <authorList>
            <person name="Looft T."/>
            <person name="Bayles D.O."/>
            <person name="Stanton T.B."/>
        </authorList>
    </citation>
    <scope>NUCLEOTIDE SEQUENCE [LARGE SCALE GENOMIC DNA]</scope>
    <source>
        <strain evidence="6">68-1-3</strain>
    </source>
</reference>
<sequence length="451" mass="48804">MNKDLFHQANAMVAAKDYETALRLYSACMSDEEGLEPGEQGLLYHRMGNCYTKMKRYAEAIETYGKATADSGYDACGAVNYNVGMAYAALHDYAEAVKHFEIAVSDRSYPTPYKAHSALGNVLLKQGKSAEAGVAFREAALDDSNPDPTKALLNLGVCFMALDRPADAVASYESALQFDMKQSVRNKLYASLGQAYTACGQMQKAVDAFEQSIADRTYFLTSSATVDYQRAVAAVSQGTADVTQALPVLAGNDMSGLDVPANPTSSLVEREAYEPAQSEDDPYYYADNYGDETYENGEDRFFNATDEELERWSKGVVKQERRGRGAGLKALIVVILLLLAALAAGIFLYLQGYGYPTQETVVEQLFSHPTSAVSSAFDSGVSSDDAKSMAALIPEGSKATIDGIDRSAASSTAYVTAATPEGGSVQYKVELVRDKISWKISNVELYFASQN</sequence>
<keyword evidence="6" id="KW-1185">Reference proteome</keyword>
<evidence type="ECO:0000256" key="2">
    <source>
        <dbReference type="ARBA" id="ARBA00022803"/>
    </source>
</evidence>
<keyword evidence="4" id="KW-0812">Transmembrane</keyword>
<feature type="transmembrane region" description="Helical" evidence="4">
    <location>
        <begin position="328"/>
        <end position="350"/>
    </location>
</feature>
<keyword evidence="4" id="KW-1133">Transmembrane helix</keyword>
<dbReference type="OrthoDB" id="3176473at2"/>
<dbReference type="AlphaFoldDB" id="A0A0A8B2D2"/>
<dbReference type="InterPro" id="IPR019734">
    <property type="entry name" value="TPR_rpt"/>
</dbReference>
<keyword evidence="2 3" id="KW-0802">TPR repeat</keyword>
<dbReference type="PANTHER" id="PTHR44943">
    <property type="entry name" value="CELLULOSE SYNTHASE OPERON PROTEIN C"/>
    <property type="match status" value="1"/>
</dbReference>
<dbReference type="Pfam" id="PF13176">
    <property type="entry name" value="TPR_7"/>
    <property type="match status" value="1"/>
</dbReference>
<dbReference type="PROSITE" id="PS50005">
    <property type="entry name" value="TPR"/>
    <property type="match status" value="3"/>
</dbReference>
<dbReference type="SMART" id="SM00028">
    <property type="entry name" value="TPR"/>
    <property type="match status" value="5"/>
</dbReference>
<keyword evidence="4" id="KW-0472">Membrane</keyword>
<dbReference type="Pfam" id="PF13432">
    <property type="entry name" value="TPR_16"/>
    <property type="match status" value="1"/>
</dbReference>
<evidence type="ECO:0000256" key="1">
    <source>
        <dbReference type="ARBA" id="ARBA00022737"/>
    </source>
</evidence>
<dbReference type="HOGENOM" id="CLU_599526_0_0_11"/>
<dbReference type="InterPro" id="IPR051685">
    <property type="entry name" value="Ycf3/AcsC/BcsC/TPR_MFPF"/>
</dbReference>
<dbReference type="STRING" id="1531429.JI75_01920"/>
<evidence type="ECO:0000256" key="3">
    <source>
        <dbReference type="PROSITE-ProRule" id="PRU00339"/>
    </source>
</evidence>
<dbReference type="PANTHER" id="PTHR44943:SF8">
    <property type="entry name" value="TPR REPEAT-CONTAINING PROTEIN MJ0263"/>
    <property type="match status" value="1"/>
</dbReference>
<feature type="repeat" description="TPR" evidence="3">
    <location>
        <begin position="41"/>
        <end position="74"/>
    </location>
</feature>
<feature type="repeat" description="TPR" evidence="3">
    <location>
        <begin position="186"/>
        <end position="219"/>
    </location>
</feature>
<protein>
    <submittedName>
        <fullName evidence="5">Tetratricopeptide repeat</fullName>
    </submittedName>
</protein>
<name>A0A0A8B2D2_9ACTN</name>
<dbReference type="Proteomes" id="UP000031121">
    <property type="component" value="Chromosome"/>
</dbReference>
<evidence type="ECO:0000313" key="6">
    <source>
        <dbReference type="Proteomes" id="UP000031121"/>
    </source>
</evidence>
<evidence type="ECO:0000313" key="5">
    <source>
        <dbReference type="EMBL" id="AJC11626.1"/>
    </source>
</evidence>
<feature type="repeat" description="TPR" evidence="3">
    <location>
        <begin position="149"/>
        <end position="182"/>
    </location>
</feature>
<keyword evidence="1" id="KW-0677">Repeat</keyword>
<dbReference type="SUPFAM" id="SSF48452">
    <property type="entry name" value="TPR-like"/>
    <property type="match status" value="1"/>
</dbReference>
<proteinExistence type="predicted"/>
<dbReference type="Gene3D" id="1.25.40.10">
    <property type="entry name" value="Tetratricopeptide repeat domain"/>
    <property type="match status" value="2"/>
</dbReference>
<dbReference type="KEGG" id="cbac:JI75_01920"/>